<evidence type="ECO:0000313" key="2">
    <source>
        <dbReference type="Proteomes" id="UP001432322"/>
    </source>
</evidence>
<organism evidence="1 2">
    <name type="scientific">Pristionchus fissidentatus</name>
    <dbReference type="NCBI Taxonomy" id="1538716"/>
    <lineage>
        <taxon>Eukaryota</taxon>
        <taxon>Metazoa</taxon>
        <taxon>Ecdysozoa</taxon>
        <taxon>Nematoda</taxon>
        <taxon>Chromadorea</taxon>
        <taxon>Rhabditida</taxon>
        <taxon>Rhabditina</taxon>
        <taxon>Diplogasteromorpha</taxon>
        <taxon>Diplogasteroidea</taxon>
        <taxon>Neodiplogasteridae</taxon>
        <taxon>Pristionchus</taxon>
    </lineage>
</organism>
<proteinExistence type="predicted"/>
<dbReference type="EMBL" id="BTSY01000003">
    <property type="protein sequence ID" value="GMT20822.1"/>
    <property type="molecule type" value="Genomic_DNA"/>
</dbReference>
<feature type="non-terminal residue" evidence="1">
    <location>
        <position position="127"/>
    </location>
</feature>
<sequence>RMLILSNEKIRNGKKKLMADKYFTLDGKLFIMNVHAFDPRMPIRMYELINGRKVNEVGVHYSIGIPWINMFVSSSAFVYEGAVYIWAFDSPDDYEISDDEEFDYDEIEQRCYLHRGTLESDGFHWTT</sequence>
<reference evidence="1" key="1">
    <citation type="submission" date="2023-10" db="EMBL/GenBank/DDBJ databases">
        <title>Genome assembly of Pristionchus species.</title>
        <authorList>
            <person name="Yoshida K."/>
            <person name="Sommer R.J."/>
        </authorList>
    </citation>
    <scope>NUCLEOTIDE SEQUENCE</scope>
    <source>
        <strain evidence="1">RS5133</strain>
    </source>
</reference>
<feature type="non-terminal residue" evidence="1">
    <location>
        <position position="1"/>
    </location>
</feature>
<dbReference type="AlphaFoldDB" id="A0AAV5VQ67"/>
<dbReference type="Proteomes" id="UP001432322">
    <property type="component" value="Unassembled WGS sequence"/>
</dbReference>
<evidence type="ECO:0000313" key="1">
    <source>
        <dbReference type="EMBL" id="GMT20822.1"/>
    </source>
</evidence>
<accession>A0AAV5VQ67</accession>
<comment type="caution">
    <text evidence="1">The sequence shown here is derived from an EMBL/GenBank/DDBJ whole genome shotgun (WGS) entry which is preliminary data.</text>
</comment>
<keyword evidence="2" id="KW-1185">Reference proteome</keyword>
<gene>
    <name evidence="1" type="ORF">PFISCL1PPCAC_12119</name>
</gene>
<protein>
    <submittedName>
        <fullName evidence="1">Uncharacterized protein</fullName>
    </submittedName>
</protein>
<name>A0AAV5VQ67_9BILA</name>